<sequence length="215" mass="23723">MGIPIWRPPTPPTAGPVLSPTTAHRIAMRRRRGLTYRERSSQTLLNLLRNHNSGSSSSNSESSSTTAATTSSSPSARDRLTSQIWRELNSLPPPAREAVFLPLPIPTRVPARFSISDENARPAPPARATRPAPPPPPPPPPQLYRFGPSSLDGLGDRERSLRYSLFLLQQRARRLLTVACTVPMHRAIPGPPCSRTTSALLLRAIWTCWMRTRSC</sequence>
<accession>A0A5J5EYZ1</accession>
<keyword evidence="3" id="KW-1185">Reference proteome</keyword>
<dbReference type="EMBL" id="VXIS01000075">
    <property type="protein sequence ID" value="KAA8907848.1"/>
    <property type="molecule type" value="Genomic_DNA"/>
</dbReference>
<protein>
    <submittedName>
        <fullName evidence="2">Uncharacterized protein</fullName>
    </submittedName>
</protein>
<organism evidence="2 3">
    <name type="scientific">Sphaerosporella brunnea</name>
    <dbReference type="NCBI Taxonomy" id="1250544"/>
    <lineage>
        <taxon>Eukaryota</taxon>
        <taxon>Fungi</taxon>
        <taxon>Dikarya</taxon>
        <taxon>Ascomycota</taxon>
        <taxon>Pezizomycotina</taxon>
        <taxon>Pezizomycetes</taxon>
        <taxon>Pezizales</taxon>
        <taxon>Pyronemataceae</taxon>
        <taxon>Sphaerosporella</taxon>
    </lineage>
</organism>
<evidence type="ECO:0000313" key="3">
    <source>
        <dbReference type="Proteomes" id="UP000326924"/>
    </source>
</evidence>
<feature type="region of interest" description="Disordered" evidence="1">
    <location>
        <begin position="49"/>
        <end position="78"/>
    </location>
</feature>
<dbReference type="AlphaFoldDB" id="A0A5J5EYZ1"/>
<dbReference type="Proteomes" id="UP000326924">
    <property type="component" value="Unassembled WGS sequence"/>
</dbReference>
<proteinExistence type="predicted"/>
<feature type="compositionally biased region" description="Low complexity" evidence="1">
    <location>
        <begin position="53"/>
        <end position="75"/>
    </location>
</feature>
<gene>
    <name evidence="2" type="ORF">FN846DRAFT_946505</name>
</gene>
<feature type="region of interest" description="Disordered" evidence="1">
    <location>
        <begin position="115"/>
        <end position="143"/>
    </location>
</feature>
<evidence type="ECO:0000313" key="2">
    <source>
        <dbReference type="EMBL" id="KAA8907848.1"/>
    </source>
</evidence>
<dbReference type="InParanoid" id="A0A5J5EYZ1"/>
<name>A0A5J5EYZ1_9PEZI</name>
<reference evidence="2 3" key="1">
    <citation type="submission" date="2019-09" db="EMBL/GenBank/DDBJ databases">
        <title>Draft genome of the ectomycorrhizal ascomycete Sphaerosporella brunnea.</title>
        <authorList>
            <consortium name="DOE Joint Genome Institute"/>
            <person name="Benucci G.M."/>
            <person name="Marozzi G."/>
            <person name="Antonielli L."/>
            <person name="Sanchez S."/>
            <person name="Marco P."/>
            <person name="Wang X."/>
            <person name="Falini L.B."/>
            <person name="Barry K."/>
            <person name="Haridas S."/>
            <person name="Lipzen A."/>
            <person name="Labutti K."/>
            <person name="Grigoriev I.V."/>
            <person name="Murat C."/>
            <person name="Martin F."/>
            <person name="Albertini E."/>
            <person name="Donnini D."/>
            <person name="Bonito G."/>
        </authorList>
    </citation>
    <scope>NUCLEOTIDE SEQUENCE [LARGE SCALE GENOMIC DNA]</scope>
    <source>
        <strain evidence="2 3">Sb_GMNB300</strain>
    </source>
</reference>
<comment type="caution">
    <text evidence="2">The sequence shown here is derived from an EMBL/GenBank/DDBJ whole genome shotgun (WGS) entry which is preliminary data.</text>
</comment>
<evidence type="ECO:0000256" key="1">
    <source>
        <dbReference type="SAM" id="MobiDB-lite"/>
    </source>
</evidence>
<feature type="compositionally biased region" description="Pro residues" evidence="1">
    <location>
        <begin position="131"/>
        <end position="142"/>
    </location>
</feature>